<sequence length="420" mass="48183">MISNSIPRILNWSATKGQIWLAAIEDKMIKPEWMKFTNINESPEEISVMSLPDKVEYTIEEVEHISEKPKVDAPPLEPKESIVKEEKKSIHRKIKKLKRGVEKVDEKLEDFRKDVFDELGSFRDLIKYSVKTVLQVIKNPNDQVDAKFAGSSTKNTDQPKDKNNQQLQFNSGEPEQSYIHGVTKREDMHVQSPIHGVTIAAQREQQNPKDDNVGEEVEYVNVGDSEESGGEKKKVTLDDFELPDNFSQLVKFGEPIPNETTLVHQGRTRQPRKHARSPFLPLYSSGGSTSVGPQIFHLKHPFTSVIGQNVDPDLLDQFHKWLYHGTDAGPKRRKASYSIKDNQIKPWLDLGVEKVDKKERFFSLAHPGQVLNDLSMLVLENYQFRKKTFLILTNTIDAMERYFGTMLERNRSMGQLVIMK</sequence>
<evidence type="ECO:0000313" key="3">
    <source>
        <dbReference type="RefSeq" id="XP_009759565.1"/>
    </source>
</evidence>
<proteinExistence type="predicted"/>
<feature type="compositionally biased region" description="Polar residues" evidence="1">
    <location>
        <begin position="164"/>
        <end position="174"/>
    </location>
</feature>
<dbReference type="PANTHER" id="PTHR48302:SF4">
    <property type="entry name" value="DUF1985 DOMAIN-CONTAINING PROTEIN"/>
    <property type="match status" value="1"/>
</dbReference>
<feature type="region of interest" description="Disordered" evidence="1">
    <location>
        <begin position="145"/>
        <end position="174"/>
    </location>
</feature>
<reference evidence="2" key="1">
    <citation type="journal article" date="2013" name="Genome Biol.">
        <title>Reference genomes and transcriptomes of Nicotiana sylvestris and Nicotiana tomentosiformis.</title>
        <authorList>
            <person name="Sierro N."/>
            <person name="Battey J.N."/>
            <person name="Ouadi S."/>
            <person name="Bovet L."/>
            <person name="Goepfert S."/>
            <person name="Bakaher N."/>
            <person name="Peitsch M.C."/>
            <person name="Ivanov N.V."/>
        </authorList>
    </citation>
    <scope>NUCLEOTIDE SEQUENCE [LARGE SCALE GENOMIC DNA]</scope>
</reference>
<evidence type="ECO:0000256" key="1">
    <source>
        <dbReference type="SAM" id="MobiDB-lite"/>
    </source>
</evidence>
<dbReference type="AlphaFoldDB" id="A0A1U7VCN0"/>
<dbReference type="RefSeq" id="XP_009759565.1">
    <property type="nucleotide sequence ID" value="XM_009761263.1"/>
</dbReference>
<organism evidence="2 3">
    <name type="scientific">Nicotiana sylvestris</name>
    <name type="common">Wood tobacco</name>
    <name type="synonym">South American tobacco</name>
    <dbReference type="NCBI Taxonomy" id="4096"/>
    <lineage>
        <taxon>Eukaryota</taxon>
        <taxon>Viridiplantae</taxon>
        <taxon>Streptophyta</taxon>
        <taxon>Embryophyta</taxon>
        <taxon>Tracheophyta</taxon>
        <taxon>Spermatophyta</taxon>
        <taxon>Magnoliopsida</taxon>
        <taxon>eudicotyledons</taxon>
        <taxon>Gunneridae</taxon>
        <taxon>Pentapetalae</taxon>
        <taxon>asterids</taxon>
        <taxon>lamiids</taxon>
        <taxon>Solanales</taxon>
        <taxon>Solanaceae</taxon>
        <taxon>Nicotianoideae</taxon>
        <taxon>Nicotianeae</taxon>
        <taxon>Nicotiana</taxon>
    </lineage>
</organism>
<dbReference type="PANTHER" id="PTHR48302">
    <property type="entry name" value="ULP1 PROTEASE FAMILY, C-TERMINAL CATALYTIC DOMAIN CONTAINING PROTEIN"/>
    <property type="match status" value="1"/>
</dbReference>
<gene>
    <name evidence="3" type="primary">LOC104212079</name>
</gene>
<accession>A0A1U7VCN0</accession>
<name>A0A1U7VCN0_NICSY</name>
<keyword evidence="2" id="KW-1185">Reference proteome</keyword>
<dbReference type="Proteomes" id="UP000189701">
    <property type="component" value="Unplaced"/>
</dbReference>
<protein>
    <submittedName>
        <fullName evidence="3">Uncharacterized protein LOC104212079</fullName>
    </submittedName>
</protein>
<reference evidence="3" key="2">
    <citation type="submission" date="2025-08" db="UniProtKB">
        <authorList>
            <consortium name="RefSeq"/>
        </authorList>
    </citation>
    <scope>IDENTIFICATION</scope>
    <source>
        <tissue evidence="3">Leaf</tissue>
    </source>
</reference>
<evidence type="ECO:0000313" key="2">
    <source>
        <dbReference type="Proteomes" id="UP000189701"/>
    </source>
</evidence>